<proteinExistence type="predicted"/>
<dbReference type="OMA" id="XVLFKLL"/>
<organism evidence="3 4">
    <name type="scientific">Trichoplax adhaerens</name>
    <name type="common">Trichoplax reptans</name>
    <dbReference type="NCBI Taxonomy" id="10228"/>
    <lineage>
        <taxon>Eukaryota</taxon>
        <taxon>Metazoa</taxon>
        <taxon>Placozoa</taxon>
        <taxon>Uniplacotomia</taxon>
        <taxon>Trichoplacea</taxon>
        <taxon>Trichoplacidae</taxon>
        <taxon>Trichoplax</taxon>
    </lineage>
</organism>
<keyword evidence="1" id="KW-1133">Transmembrane helix</keyword>
<feature type="transmembrane region" description="Helical" evidence="1">
    <location>
        <begin position="63"/>
        <end position="83"/>
    </location>
</feature>
<name>B3RM72_TRIAD</name>
<dbReference type="GO" id="GO:0016020">
    <property type="term" value="C:membrane"/>
    <property type="evidence" value="ECO:0007669"/>
    <property type="project" value="InterPro"/>
</dbReference>
<dbReference type="Pfam" id="PF00892">
    <property type="entry name" value="EamA"/>
    <property type="match status" value="1"/>
</dbReference>
<protein>
    <recommendedName>
        <fullName evidence="2">EamA domain-containing protein</fullName>
    </recommendedName>
</protein>
<feature type="transmembrane region" description="Helical" evidence="1">
    <location>
        <begin position="160"/>
        <end position="187"/>
    </location>
</feature>
<feature type="non-terminal residue" evidence="3">
    <location>
        <position position="1"/>
    </location>
</feature>
<feature type="domain" description="EamA" evidence="2">
    <location>
        <begin position="10"/>
        <end position="81"/>
    </location>
</feature>
<gene>
    <name evidence="3" type="ORF">TRIADDRAFT_19828</name>
</gene>
<dbReference type="KEGG" id="tad:TRIADDRAFT_19828"/>
<accession>B3RM72</accession>
<dbReference type="PANTHER" id="PTHR19346">
    <property type="entry name" value="SUGAR PHOSPHATE TRANSPORTER DOMAIN-CONTAINING PROTEIN"/>
    <property type="match status" value="1"/>
</dbReference>
<sequence>KDGFTLKGAAIRMLPLAFITAVSTYTYYYALTFTSSTDVTAVFSSAAGFVYILSIIWLKEPFVIFRFLAVIFSIGGVVLIAYSEGLGSFGAIGVLLAAASALISAVYRVIAKKYMVHPSVSQAALFASLLGIYSMLALWIPTVILHAVDVEPITIASFPWTLPLIVLFHVLYNLFLCIAIAITYPVYASLGPLLAIPLNAAIDVGYRQEVFNTYKILGTVFLVVGFLILTVPLPLMLTFSAKVRSLITFKPIKN</sequence>
<feature type="transmembrane region" description="Helical" evidence="1">
    <location>
        <begin position="216"/>
        <end position="237"/>
    </location>
</feature>
<dbReference type="OrthoDB" id="10062838at2759"/>
<dbReference type="GeneID" id="6750064"/>
<feature type="transmembrane region" description="Helical" evidence="1">
    <location>
        <begin position="123"/>
        <end position="148"/>
    </location>
</feature>
<evidence type="ECO:0000313" key="4">
    <source>
        <dbReference type="Proteomes" id="UP000009022"/>
    </source>
</evidence>
<dbReference type="SUPFAM" id="SSF103481">
    <property type="entry name" value="Multidrug resistance efflux transporter EmrE"/>
    <property type="match status" value="1"/>
</dbReference>
<reference evidence="3 4" key="1">
    <citation type="journal article" date="2008" name="Nature">
        <title>The Trichoplax genome and the nature of placozoans.</title>
        <authorList>
            <person name="Srivastava M."/>
            <person name="Begovic E."/>
            <person name="Chapman J."/>
            <person name="Putnam N.H."/>
            <person name="Hellsten U."/>
            <person name="Kawashima T."/>
            <person name="Kuo A."/>
            <person name="Mitros T."/>
            <person name="Salamov A."/>
            <person name="Carpenter M.L."/>
            <person name="Signorovitch A.Y."/>
            <person name="Moreno M.A."/>
            <person name="Kamm K."/>
            <person name="Grimwood J."/>
            <person name="Schmutz J."/>
            <person name="Shapiro H."/>
            <person name="Grigoriev I.V."/>
            <person name="Buss L.W."/>
            <person name="Schierwater B."/>
            <person name="Dellaporta S.L."/>
            <person name="Rokhsar D.S."/>
        </authorList>
    </citation>
    <scope>NUCLEOTIDE SEQUENCE [LARGE SCALE GENOMIC DNA]</scope>
    <source>
        <strain evidence="3 4">Grell-BS-1999</strain>
    </source>
</reference>
<evidence type="ECO:0000259" key="2">
    <source>
        <dbReference type="Pfam" id="PF00892"/>
    </source>
</evidence>
<dbReference type="AlphaFoldDB" id="B3RM72"/>
<dbReference type="Proteomes" id="UP000009022">
    <property type="component" value="Unassembled WGS sequence"/>
</dbReference>
<keyword evidence="1" id="KW-0812">Transmembrane</keyword>
<dbReference type="PhylomeDB" id="B3RM72"/>
<dbReference type="EMBL" id="DS985241">
    <property type="protein sequence ID" value="EDV28912.1"/>
    <property type="molecule type" value="Genomic_DNA"/>
</dbReference>
<dbReference type="InParanoid" id="B3RM72"/>
<keyword evidence="4" id="KW-1185">Reference proteome</keyword>
<evidence type="ECO:0000256" key="1">
    <source>
        <dbReference type="SAM" id="Phobius"/>
    </source>
</evidence>
<feature type="transmembrane region" description="Helical" evidence="1">
    <location>
        <begin position="9"/>
        <end position="28"/>
    </location>
</feature>
<dbReference type="InterPro" id="IPR000620">
    <property type="entry name" value="EamA_dom"/>
</dbReference>
<dbReference type="CTD" id="6750064"/>
<dbReference type="eggNOG" id="KOG4314">
    <property type="taxonomic scope" value="Eukaryota"/>
</dbReference>
<evidence type="ECO:0000313" key="3">
    <source>
        <dbReference type="EMBL" id="EDV28912.1"/>
    </source>
</evidence>
<dbReference type="PANTHER" id="PTHR19346:SF4">
    <property type="entry name" value="SUGAR PHOSPHATE TRANSPORTER DOMAIN-CONTAINING PROTEIN"/>
    <property type="match status" value="1"/>
</dbReference>
<dbReference type="InterPro" id="IPR026505">
    <property type="entry name" value="Solute_c_fam_35_mem_F3/F4"/>
</dbReference>
<keyword evidence="1" id="KW-0472">Membrane</keyword>
<feature type="transmembrane region" description="Helical" evidence="1">
    <location>
        <begin position="89"/>
        <end position="111"/>
    </location>
</feature>
<dbReference type="HOGENOM" id="CLU_022280_1_0_1"/>
<feature type="transmembrane region" description="Helical" evidence="1">
    <location>
        <begin position="40"/>
        <end position="58"/>
    </location>
</feature>
<dbReference type="InterPro" id="IPR037185">
    <property type="entry name" value="EmrE-like"/>
</dbReference>
<dbReference type="RefSeq" id="XP_002108114.1">
    <property type="nucleotide sequence ID" value="XM_002108078.1"/>
</dbReference>